<dbReference type="SMART" id="SM00355">
    <property type="entry name" value="ZnF_C2H2"/>
    <property type="match status" value="18"/>
</dbReference>
<dbReference type="GO" id="GO:0000977">
    <property type="term" value="F:RNA polymerase II transcription regulatory region sequence-specific DNA binding"/>
    <property type="evidence" value="ECO:0007669"/>
    <property type="project" value="TreeGrafter"/>
</dbReference>
<evidence type="ECO:0000256" key="6">
    <source>
        <dbReference type="ARBA" id="ARBA00023242"/>
    </source>
</evidence>
<dbReference type="FunFam" id="3.30.160.60:FF:000110">
    <property type="entry name" value="Zinc finger protein-like"/>
    <property type="match status" value="1"/>
</dbReference>
<evidence type="ECO:0000259" key="9">
    <source>
        <dbReference type="PROSITE" id="PS50157"/>
    </source>
</evidence>
<feature type="region of interest" description="Disordered" evidence="8">
    <location>
        <begin position="1"/>
        <end position="206"/>
    </location>
</feature>
<keyword evidence="6" id="KW-0539">Nucleus</keyword>
<feature type="compositionally biased region" description="Basic and acidic residues" evidence="8">
    <location>
        <begin position="1224"/>
        <end position="1243"/>
    </location>
</feature>
<sequence length="1777" mass="199324">MKPEDKGIQENASPETSNSATPARRPRGRPRRVPVDGETTPTPKQSKKRPRKSLTPAPESGTADPPTTPRPRGRPPSAKKANGPNAKSPRVTSAKNSTSKPATKAGLAGASGNDSYSYADLFADDEEEEQDENVDAGDDDSEYAPSDEEVVQRLSATTTKRRGAAARTRRQVKENNVESESGGSTDEDEAGESESEYEDDDDDEDELAAEQFDPQDTANGGPMALFEDETNQVRKDVYDFDAQSMLSSLRNNTIRKRVAAAINNRSGGVSAARTTAKTPRGGAVRSATSWGSNIYSALAASLKTRADLDAYSSFLKSKALNQSFDQFLAELCKPSNQHASFFYGSSATLQSLMSRINDYDKVVELLHAFIARPFDQLQHRVVYFCPIVHQPLFGINHMNPLPNSLASLTENLDSEMIIRPAYVLNQDINLLVLRNDVISEFGLSNTQYHLVSGVGNLGRYMPDLKYMVVTADLYQRLIDLIAAPPERIYEIAMSRAHQEGEEAEIDISPLEPANLQRLMVLTDDSGTLLGIALLDTWDRSEVPRDKPEIPIELTTIVKNKLNDTDKRCTRKMSQEDEVKEVLDEIIDWVVLKSDNTDSSCFPKKATRADSSPFDRIHFLDAFLVKPNGRPDTLLLVAHQATAHPPYQNPLPDGEQFRIYAVTEENRFLLERHGFSPEVPIALDGVHSADPEELMEDRSLLVVPDLLYDTLRKVMLRELLSSTGTAAAASVMNPAKSDIPGSLPLVHCAKFVIMDRNRRVPLAIAFDSPIRLTLQVFTDKMGLNPFGLEACKQFDQLSSAQLKLTESAFKPTTAEYRLVSLNGLLFGFQIDDQKVVQRVVEIVPARFDTIFPNTLTPLLCSQTAVATPKSCPSSVRIVNDETNSSTVLPAFYYPYNERAKLSSVITGYVSYLTNRLYDLPVEMSLYDIVFRLAQKHMPELLARQHIEAAEAAAYAEAAANPHAPPPAPVPLPEHWGVCSLCAKELRSPNGLLDHEMRHIGLLRFRCAIHGCSFVDRRAWQAHIDEVHSTIRSAALAATLPRINSVAPADANSDVDDEEEGENMEQETAPGTGLLAGLVQVFNTGLLVGRMEAPQCEKCGDYFLTADMLAQHMDFCDGVSFCVRTPMSRSAADPKDKNDLTDNTNTTVDGCEFLTLDDFEEGKNDTCVCGMCGSRLQSREKTLRHFTLYHLQCILCNEVMRSMEELSTHYQKHLVSKEATVLDDESTGKDVQEDTDMHDSLIKPDPDQSIENKKALYNKLMTCDVCRNFTGTKYNYYFHQWAEHGVVHPPLGSVDGVPQVVKHMRQNRQNNEQIKDDYFSVPSVRRIQCKFCPCIVRVSGKDYVQHLSEKHNVFTEMEVVCRICGDIFPSCEELSTHLGEVHAPSGEFVNAGAQTIFRCTQCTFWGFNKTLLKHSREAHNDPNPSIYECVHCYERFSDRRLWRTHMDKHNEGYAHRCAECGRAFRLRPSLLHHMRTHHADDQGPATCEYCGLSYPKRVSLRYHMYRMHNQELTHECAICQRRFRLETELRRHAKEIHGGAVRCEICHKVCNNLRCYAQHRQKHFRTRLYQCTDCQTTFKSKLAMKRHIRVEHLQLGPEKFECQICGKIVTQIGMHMLIHKEARFECEYCGKRFTKAAYYNEHLRIHLGEQPFECHICLKRFNKKSNLNVHLKFHEKHRDEDGNYLELKPRGRMSTMFGDALMSPSDRAARQAALKAGGRVVKVDAAVGSDLPGAFNCCGPAGAAAEAAEKVAAVYGMRVDQELRTDDSRVLTVHTHVSE</sequence>
<feature type="domain" description="C2H2-type" evidence="9">
    <location>
        <begin position="1512"/>
        <end position="1540"/>
    </location>
</feature>
<evidence type="ECO:0000256" key="3">
    <source>
        <dbReference type="ARBA" id="ARBA00022737"/>
    </source>
</evidence>
<dbReference type="PROSITE" id="PS00028">
    <property type="entry name" value="ZINC_FINGER_C2H2_1"/>
    <property type="match status" value="9"/>
</dbReference>
<feature type="domain" description="C2H2-type" evidence="9">
    <location>
        <begin position="1483"/>
        <end position="1511"/>
    </location>
</feature>
<protein>
    <submittedName>
        <fullName evidence="10">Zinc finger protein</fullName>
    </submittedName>
</protein>
<feature type="domain" description="C2H2-type" evidence="9">
    <location>
        <begin position="1567"/>
        <end position="1595"/>
    </location>
</feature>
<gene>
    <name evidence="10" type="ORF">D915_009591</name>
</gene>
<dbReference type="EMBL" id="JXXN02005837">
    <property type="protein sequence ID" value="THD19686.1"/>
    <property type="molecule type" value="Genomic_DNA"/>
</dbReference>
<proteinExistence type="predicted"/>
<name>A0A4E0R123_FASHE</name>
<feature type="compositionally biased region" description="Basic residues" evidence="8">
    <location>
        <begin position="159"/>
        <end position="170"/>
    </location>
</feature>
<comment type="subcellular location">
    <subcellularLocation>
        <location evidence="1">Nucleus</location>
    </subcellularLocation>
</comment>
<dbReference type="SUPFAM" id="SSF57667">
    <property type="entry name" value="beta-beta-alpha zinc fingers"/>
    <property type="match status" value="4"/>
</dbReference>
<dbReference type="Gene3D" id="3.30.160.60">
    <property type="entry name" value="Classic Zinc Finger"/>
    <property type="match status" value="6"/>
</dbReference>
<dbReference type="PROSITE" id="PS00354">
    <property type="entry name" value="HMGI_Y"/>
    <property type="match status" value="1"/>
</dbReference>
<dbReference type="Proteomes" id="UP000230066">
    <property type="component" value="Unassembled WGS sequence"/>
</dbReference>
<dbReference type="Pfam" id="PF00096">
    <property type="entry name" value="zf-C2H2"/>
    <property type="match status" value="4"/>
</dbReference>
<dbReference type="InterPro" id="IPR013087">
    <property type="entry name" value="Znf_C2H2_type"/>
</dbReference>
<comment type="caution">
    <text evidence="10">The sequence shown here is derived from an EMBL/GenBank/DDBJ whole genome shotgun (WGS) entry which is preliminary data.</text>
</comment>
<reference evidence="10" key="1">
    <citation type="submission" date="2019-03" db="EMBL/GenBank/DDBJ databases">
        <title>Improved annotation for the trematode Fasciola hepatica.</title>
        <authorList>
            <person name="Choi Y.-J."/>
            <person name="Martin J."/>
            <person name="Mitreva M."/>
        </authorList>
    </citation>
    <scope>NUCLEOTIDE SEQUENCE [LARGE SCALE GENOMIC DNA]</scope>
</reference>
<evidence type="ECO:0000256" key="7">
    <source>
        <dbReference type="PROSITE-ProRule" id="PRU00042"/>
    </source>
</evidence>
<dbReference type="GO" id="GO:0005634">
    <property type="term" value="C:nucleus"/>
    <property type="evidence" value="ECO:0007669"/>
    <property type="project" value="UniProtKB-SubCell"/>
</dbReference>
<keyword evidence="3" id="KW-0677">Repeat</keyword>
<dbReference type="InterPro" id="IPR000637">
    <property type="entry name" value="HMGI/Y_DNA-bd_CS"/>
</dbReference>
<evidence type="ECO:0000313" key="10">
    <source>
        <dbReference type="EMBL" id="THD19686.1"/>
    </source>
</evidence>
<dbReference type="PANTHER" id="PTHR24379">
    <property type="entry name" value="KRAB AND ZINC FINGER DOMAIN-CONTAINING"/>
    <property type="match status" value="1"/>
</dbReference>
<evidence type="ECO:0000256" key="2">
    <source>
        <dbReference type="ARBA" id="ARBA00022723"/>
    </source>
</evidence>
<accession>A0A4E0R123</accession>
<keyword evidence="4 7" id="KW-0863">Zinc-finger</keyword>
<dbReference type="PROSITE" id="PS50157">
    <property type="entry name" value="ZINC_FINGER_C2H2_2"/>
    <property type="match status" value="6"/>
</dbReference>
<organism evidence="10 11">
    <name type="scientific">Fasciola hepatica</name>
    <name type="common">Liver fluke</name>
    <dbReference type="NCBI Taxonomy" id="6192"/>
    <lineage>
        <taxon>Eukaryota</taxon>
        <taxon>Metazoa</taxon>
        <taxon>Spiralia</taxon>
        <taxon>Lophotrochozoa</taxon>
        <taxon>Platyhelminthes</taxon>
        <taxon>Trematoda</taxon>
        <taxon>Digenea</taxon>
        <taxon>Plagiorchiida</taxon>
        <taxon>Echinostomata</taxon>
        <taxon>Echinostomatoidea</taxon>
        <taxon>Fasciolidae</taxon>
        <taxon>Fasciola</taxon>
    </lineage>
</organism>
<dbReference type="GO" id="GO:0008270">
    <property type="term" value="F:zinc ion binding"/>
    <property type="evidence" value="ECO:0007669"/>
    <property type="project" value="UniProtKB-KW"/>
</dbReference>
<feature type="compositionally biased region" description="Acidic residues" evidence="8">
    <location>
        <begin position="122"/>
        <end position="149"/>
    </location>
</feature>
<dbReference type="PANTHER" id="PTHR24379:SF127">
    <property type="entry name" value="BLOODY FINGERS-RELATED"/>
    <property type="match status" value="1"/>
</dbReference>
<feature type="compositionally biased region" description="Acidic residues" evidence="8">
    <location>
        <begin position="185"/>
        <end position="206"/>
    </location>
</feature>
<feature type="domain" description="C2H2-type" evidence="9">
    <location>
        <begin position="1453"/>
        <end position="1480"/>
    </location>
</feature>
<feature type="compositionally biased region" description="Polar residues" evidence="8">
    <location>
        <begin position="90"/>
        <end position="101"/>
    </location>
</feature>
<feature type="region of interest" description="Disordered" evidence="8">
    <location>
        <begin position="1219"/>
        <end position="1243"/>
    </location>
</feature>
<evidence type="ECO:0000256" key="4">
    <source>
        <dbReference type="ARBA" id="ARBA00022771"/>
    </source>
</evidence>
<dbReference type="GO" id="GO:0000981">
    <property type="term" value="F:DNA-binding transcription factor activity, RNA polymerase II-specific"/>
    <property type="evidence" value="ECO:0007669"/>
    <property type="project" value="TreeGrafter"/>
</dbReference>
<evidence type="ECO:0000256" key="8">
    <source>
        <dbReference type="SAM" id="MobiDB-lite"/>
    </source>
</evidence>
<keyword evidence="5" id="KW-0862">Zinc</keyword>
<evidence type="ECO:0000313" key="11">
    <source>
        <dbReference type="Proteomes" id="UP000230066"/>
    </source>
</evidence>
<evidence type="ECO:0000256" key="5">
    <source>
        <dbReference type="ARBA" id="ARBA00022833"/>
    </source>
</evidence>
<dbReference type="InterPro" id="IPR036236">
    <property type="entry name" value="Znf_C2H2_sf"/>
</dbReference>
<feature type="domain" description="C2H2-type" evidence="9">
    <location>
        <begin position="1650"/>
        <end position="1677"/>
    </location>
</feature>
<feature type="compositionally biased region" description="Polar residues" evidence="8">
    <location>
        <begin position="10"/>
        <end position="21"/>
    </location>
</feature>
<evidence type="ECO:0000256" key="1">
    <source>
        <dbReference type="ARBA" id="ARBA00004123"/>
    </source>
</evidence>
<keyword evidence="11" id="KW-1185">Reference proteome</keyword>
<keyword evidence="2" id="KW-0479">Metal-binding</keyword>
<feature type="domain" description="C2H2-type" evidence="9">
    <location>
        <begin position="1622"/>
        <end position="1649"/>
    </location>
</feature>